<dbReference type="CDD" id="cd06578">
    <property type="entry name" value="HemD"/>
    <property type="match status" value="1"/>
</dbReference>
<dbReference type="InterPro" id="IPR036108">
    <property type="entry name" value="4pyrrol_syn_uPrphyn_synt_sf"/>
</dbReference>
<evidence type="ECO:0000256" key="5">
    <source>
        <dbReference type="ARBA" id="ARBA00023239"/>
    </source>
</evidence>
<dbReference type="InterPro" id="IPR003754">
    <property type="entry name" value="4pyrrol_synth_uPrphyn_synth"/>
</dbReference>
<protein>
    <recommendedName>
        <fullName evidence="9">Uroporphyrinogen-III synthase</fullName>
        <ecNumber evidence="3">4.2.1.75</ecNumber>
    </recommendedName>
    <alternativeName>
        <fullName evidence="8">Hydroxymethylbilane hydrolyase [cyclizing]</fullName>
    </alternativeName>
    <alternativeName>
        <fullName evidence="7">Uroporphyrinogen-III cosynthase</fullName>
    </alternativeName>
</protein>
<dbReference type="FunFam" id="3.40.50.10090:FF:000003">
    <property type="entry name" value="uroporphyrinogen-III synthase"/>
    <property type="match status" value="1"/>
</dbReference>
<evidence type="ECO:0000313" key="12">
    <source>
        <dbReference type="EMBL" id="OQS05767.1"/>
    </source>
</evidence>
<keyword evidence="6" id="KW-0627">Porphyrin biosynthesis</keyword>
<comment type="catalytic activity">
    <reaction evidence="10">
        <text>hydroxymethylbilane = uroporphyrinogen III + H2O</text>
        <dbReference type="Rhea" id="RHEA:18965"/>
        <dbReference type="ChEBI" id="CHEBI:15377"/>
        <dbReference type="ChEBI" id="CHEBI:57308"/>
        <dbReference type="ChEBI" id="CHEBI:57845"/>
        <dbReference type="EC" id="4.2.1.75"/>
    </reaction>
</comment>
<dbReference type="GO" id="GO:0005829">
    <property type="term" value="C:cytosol"/>
    <property type="evidence" value="ECO:0007669"/>
    <property type="project" value="TreeGrafter"/>
</dbReference>
<organism evidence="12 13">
    <name type="scientific">Thraustotheca clavata</name>
    <dbReference type="NCBI Taxonomy" id="74557"/>
    <lineage>
        <taxon>Eukaryota</taxon>
        <taxon>Sar</taxon>
        <taxon>Stramenopiles</taxon>
        <taxon>Oomycota</taxon>
        <taxon>Saprolegniomycetes</taxon>
        <taxon>Saprolegniales</taxon>
        <taxon>Achlyaceae</taxon>
        <taxon>Thraustotheca</taxon>
    </lineage>
</organism>
<dbReference type="GO" id="GO:0006785">
    <property type="term" value="P:heme B biosynthetic process"/>
    <property type="evidence" value="ECO:0007669"/>
    <property type="project" value="UniProtKB-ARBA"/>
</dbReference>
<comment type="pathway">
    <text evidence="1">Porphyrin-containing compound metabolism; protoporphyrin-IX biosynthesis; coproporphyrinogen-III from 5-aminolevulinate: step 3/4.</text>
</comment>
<dbReference type="OrthoDB" id="5595751at2759"/>
<name>A0A1W0A652_9STRA</name>
<evidence type="ECO:0000256" key="4">
    <source>
        <dbReference type="ARBA" id="ARBA00023133"/>
    </source>
</evidence>
<dbReference type="InterPro" id="IPR039793">
    <property type="entry name" value="UROS/Hem4"/>
</dbReference>
<dbReference type="GO" id="GO:0006782">
    <property type="term" value="P:protoporphyrinogen IX biosynthetic process"/>
    <property type="evidence" value="ECO:0007669"/>
    <property type="project" value="UniProtKB-UniPathway"/>
</dbReference>
<keyword evidence="4" id="KW-0350">Heme biosynthesis</keyword>
<dbReference type="SUPFAM" id="SSF69618">
    <property type="entry name" value="HemD-like"/>
    <property type="match status" value="1"/>
</dbReference>
<accession>A0A1W0A652</accession>
<keyword evidence="13" id="KW-1185">Reference proteome</keyword>
<dbReference type="STRING" id="74557.A0A1W0A652"/>
<evidence type="ECO:0000256" key="2">
    <source>
        <dbReference type="ARBA" id="ARBA00008133"/>
    </source>
</evidence>
<dbReference type="GO" id="GO:0006780">
    <property type="term" value="P:uroporphyrinogen III biosynthetic process"/>
    <property type="evidence" value="ECO:0007669"/>
    <property type="project" value="InterPro"/>
</dbReference>
<proteinExistence type="inferred from homology"/>
<comment type="similarity">
    <text evidence="2">Belongs to the uroporphyrinogen-III synthase family.</text>
</comment>
<evidence type="ECO:0000259" key="11">
    <source>
        <dbReference type="Pfam" id="PF02602"/>
    </source>
</evidence>
<dbReference type="EC" id="4.2.1.75" evidence="3"/>
<dbReference type="GO" id="GO:0004852">
    <property type="term" value="F:uroporphyrinogen-III synthase activity"/>
    <property type="evidence" value="ECO:0007669"/>
    <property type="project" value="UniProtKB-EC"/>
</dbReference>
<evidence type="ECO:0000256" key="9">
    <source>
        <dbReference type="ARBA" id="ARBA00040167"/>
    </source>
</evidence>
<evidence type="ECO:0000256" key="8">
    <source>
        <dbReference type="ARBA" id="ARBA00032649"/>
    </source>
</evidence>
<sequence>MTTLFLKAHDAKYQVPFEAAGYSVAFSDVLTFTRLNENVLVQSLSKIANYASVIVTSPRASQAVVDAITSLPSQALISLSTVPIYSVGKTTSKPLIDIGLNCLGDDAGSGEALAQVITTAEGDWSKPTLFICGEKHHDALPNSFASLGRVLEELVVYSSVQVERIAYFQNVENALPSWVVFFSPSGVQVAKKMEYIKWSNIKKAAIGKTTAAALAAVAQDCQDASWNANTVAAKPTVDALLEGIAGYDKKEC</sequence>
<evidence type="ECO:0000256" key="10">
    <source>
        <dbReference type="ARBA" id="ARBA00048617"/>
    </source>
</evidence>
<dbReference type="PANTHER" id="PTHR12390:SF0">
    <property type="entry name" value="UROPORPHYRINOGEN-III SYNTHASE"/>
    <property type="match status" value="1"/>
</dbReference>
<evidence type="ECO:0000256" key="1">
    <source>
        <dbReference type="ARBA" id="ARBA00004772"/>
    </source>
</evidence>
<dbReference type="Proteomes" id="UP000243217">
    <property type="component" value="Unassembled WGS sequence"/>
</dbReference>
<evidence type="ECO:0000256" key="3">
    <source>
        <dbReference type="ARBA" id="ARBA00013109"/>
    </source>
</evidence>
<dbReference type="AlphaFoldDB" id="A0A1W0A652"/>
<dbReference type="Pfam" id="PF02602">
    <property type="entry name" value="HEM4"/>
    <property type="match status" value="1"/>
</dbReference>
<keyword evidence="5" id="KW-0456">Lyase</keyword>
<dbReference type="PANTHER" id="PTHR12390">
    <property type="entry name" value="UROPORPHYRINOGEN III SYNTHASE"/>
    <property type="match status" value="1"/>
</dbReference>
<evidence type="ECO:0000313" key="13">
    <source>
        <dbReference type="Proteomes" id="UP000243217"/>
    </source>
</evidence>
<comment type="caution">
    <text evidence="12">The sequence shown here is derived from an EMBL/GenBank/DDBJ whole genome shotgun (WGS) entry which is preliminary data.</text>
</comment>
<feature type="domain" description="Tetrapyrrole biosynthesis uroporphyrinogen III synthase" evidence="11">
    <location>
        <begin position="13"/>
        <end position="242"/>
    </location>
</feature>
<evidence type="ECO:0000256" key="6">
    <source>
        <dbReference type="ARBA" id="ARBA00023244"/>
    </source>
</evidence>
<evidence type="ECO:0000256" key="7">
    <source>
        <dbReference type="ARBA" id="ARBA00031702"/>
    </source>
</evidence>
<dbReference type="EMBL" id="JNBS01000418">
    <property type="protein sequence ID" value="OQS05767.1"/>
    <property type="molecule type" value="Genomic_DNA"/>
</dbReference>
<gene>
    <name evidence="12" type="ORF">THRCLA_20532</name>
</gene>
<reference evidence="12 13" key="1">
    <citation type="journal article" date="2014" name="Genome Biol. Evol.">
        <title>The secreted proteins of Achlya hypogyna and Thraustotheca clavata identify the ancestral oomycete secretome and reveal gene acquisitions by horizontal gene transfer.</title>
        <authorList>
            <person name="Misner I."/>
            <person name="Blouin N."/>
            <person name="Leonard G."/>
            <person name="Richards T.A."/>
            <person name="Lane C.E."/>
        </authorList>
    </citation>
    <scope>NUCLEOTIDE SEQUENCE [LARGE SCALE GENOMIC DNA]</scope>
    <source>
        <strain evidence="12 13">ATCC 34112</strain>
    </source>
</reference>
<dbReference type="Gene3D" id="3.40.50.10090">
    <property type="match status" value="2"/>
</dbReference>
<dbReference type="UniPathway" id="UPA00251">
    <property type="reaction ID" value="UER00320"/>
</dbReference>